<dbReference type="SUPFAM" id="SSF53474">
    <property type="entry name" value="alpha/beta-Hydrolases"/>
    <property type="match status" value="1"/>
</dbReference>
<reference evidence="1 2" key="1">
    <citation type="journal article" date="2017" name="PLoS Biol.">
        <title>The sea cucumber genome provides insights into morphological evolution and visceral regeneration.</title>
        <authorList>
            <person name="Zhang X."/>
            <person name="Sun L."/>
            <person name="Yuan J."/>
            <person name="Sun Y."/>
            <person name="Gao Y."/>
            <person name="Zhang L."/>
            <person name="Li S."/>
            <person name="Dai H."/>
            <person name="Hamel J.F."/>
            <person name="Liu C."/>
            <person name="Yu Y."/>
            <person name="Liu S."/>
            <person name="Lin W."/>
            <person name="Guo K."/>
            <person name="Jin S."/>
            <person name="Xu P."/>
            <person name="Storey K.B."/>
            <person name="Huan P."/>
            <person name="Zhang T."/>
            <person name="Zhou Y."/>
            <person name="Zhang J."/>
            <person name="Lin C."/>
            <person name="Li X."/>
            <person name="Xing L."/>
            <person name="Huo D."/>
            <person name="Sun M."/>
            <person name="Wang L."/>
            <person name="Mercier A."/>
            <person name="Li F."/>
            <person name="Yang H."/>
            <person name="Xiang J."/>
        </authorList>
    </citation>
    <scope>NUCLEOTIDE SEQUENCE [LARGE SCALE GENOMIC DNA]</scope>
    <source>
        <strain evidence="1">Shaxun</strain>
        <tissue evidence="1">Muscle</tissue>
    </source>
</reference>
<accession>A0A2G8LCP5</accession>
<keyword evidence="1" id="KW-0812">Transmembrane</keyword>
<dbReference type="InterPro" id="IPR008547">
    <property type="entry name" value="DUF829_TMEM53"/>
</dbReference>
<proteinExistence type="predicted"/>
<keyword evidence="1" id="KW-0472">Membrane</keyword>
<dbReference type="Pfam" id="PF05705">
    <property type="entry name" value="DUF829"/>
    <property type="match status" value="1"/>
</dbReference>
<dbReference type="EMBL" id="MRZV01000126">
    <property type="protein sequence ID" value="PIK57997.1"/>
    <property type="molecule type" value="Genomic_DNA"/>
</dbReference>
<organism evidence="1 2">
    <name type="scientific">Stichopus japonicus</name>
    <name type="common">Sea cucumber</name>
    <dbReference type="NCBI Taxonomy" id="307972"/>
    <lineage>
        <taxon>Eukaryota</taxon>
        <taxon>Metazoa</taxon>
        <taxon>Echinodermata</taxon>
        <taxon>Eleutherozoa</taxon>
        <taxon>Echinozoa</taxon>
        <taxon>Holothuroidea</taxon>
        <taxon>Aspidochirotacea</taxon>
        <taxon>Aspidochirotida</taxon>
        <taxon>Stichopodidae</taxon>
        <taxon>Apostichopus</taxon>
    </lineage>
</organism>
<dbReference type="AlphaFoldDB" id="A0A2G8LCP5"/>
<dbReference type="GO" id="GO:0017171">
    <property type="term" value="F:serine hydrolase activity"/>
    <property type="evidence" value="ECO:0007669"/>
    <property type="project" value="TreeGrafter"/>
</dbReference>
<dbReference type="InterPro" id="IPR029058">
    <property type="entry name" value="AB_hydrolase_fold"/>
</dbReference>
<dbReference type="Proteomes" id="UP000230750">
    <property type="component" value="Unassembled WGS sequence"/>
</dbReference>
<comment type="caution">
    <text evidence="1">The sequence shown here is derived from an EMBL/GenBank/DDBJ whole genome shotgun (WGS) entry which is preliminary data.</text>
</comment>
<dbReference type="OrthoDB" id="77878at2759"/>
<keyword evidence="2" id="KW-1185">Reference proteome</keyword>
<gene>
    <name evidence="1" type="ORF">BSL78_05085</name>
</gene>
<protein>
    <submittedName>
        <fullName evidence="1">Putative transmembrane protein</fullName>
    </submittedName>
</protein>
<evidence type="ECO:0000313" key="1">
    <source>
        <dbReference type="EMBL" id="PIK57997.1"/>
    </source>
</evidence>
<dbReference type="PANTHER" id="PTHR20908:SF1">
    <property type="entry name" value="LD15586P"/>
    <property type="match status" value="1"/>
</dbReference>
<evidence type="ECO:0000313" key="2">
    <source>
        <dbReference type="Proteomes" id="UP000230750"/>
    </source>
</evidence>
<sequence length="302" mass="35157">MQYKSLTASAIRSYATKLDSQKYQRTIIDPNLTFESTNPQYVMDHPRRPLVLILSWLAAKKQHIDKFSNIYLRSGCDVLVVKLHTTQLLLPKTGAQVVAQNVVNFIQKEQFRERPLLVCGFSTGGYFYSELIQKMQAAEKVKGEITNRIMAQIYDSVADMPSIPQGISKALLQHDSLSQRAMSKCLQTYLNVMERPATQHYRRGSKVFHNNPVNAPSLFIYSKSDPVGCYRQNEMVIKNLRTKLGYDNIDTKVFDKSPHVSHMYKHQEEYLATLKWFLEKLDYFRDRFEDEEWGRIIRVMKE</sequence>
<name>A0A2G8LCP5_STIJA</name>
<dbReference type="PANTHER" id="PTHR20908">
    <property type="entry name" value="LD15586P"/>
    <property type="match status" value="1"/>
</dbReference>
<dbReference type="Gene3D" id="3.40.50.1820">
    <property type="entry name" value="alpha/beta hydrolase"/>
    <property type="match status" value="1"/>
</dbReference>